<gene>
    <name evidence="2" type="ORF">N8I77_013305</name>
</gene>
<evidence type="ECO:0000313" key="2">
    <source>
        <dbReference type="EMBL" id="KAK2596414.1"/>
    </source>
</evidence>
<comment type="caution">
    <text evidence="2">The sequence shown here is derived from an EMBL/GenBank/DDBJ whole genome shotgun (WGS) entry which is preliminary data.</text>
</comment>
<keyword evidence="3" id="KW-1185">Reference proteome</keyword>
<organism evidence="2 3">
    <name type="scientific">Phomopsis amygdali</name>
    <name type="common">Fusicoccum amygdali</name>
    <dbReference type="NCBI Taxonomy" id="1214568"/>
    <lineage>
        <taxon>Eukaryota</taxon>
        <taxon>Fungi</taxon>
        <taxon>Dikarya</taxon>
        <taxon>Ascomycota</taxon>
        <taxon>Pezizomycotina</taxon>
        <taxon>Sordariomycetes</taxon>
        <taxon>Sordariomycetidae</taxon>
        <taxon>Diaporthales</taxon>
        <taxon>Diaporthaceae</taxon>
        <taxon>Diaporthe</taxon>
    </lineage>
</organism>
<evidence type="ECO:0000313" key="3">
    <source>
        <dbReference type="Proteomes" id="UP001265746"/>
    </source>
</evidence>
<accession>A0AAD9S168</accession>
<dbReference type="AlphaFoldDB" id="A0AAD9S168"/>
<dbReference type="Proteomes" id="UP001265746">
    <property type="component" value="Unassembled WGS sequence"/>
</dbReference>
<reference evidence="2" key="1">
    <citation type="submission" date="2023-06" db="EMBL/GenBank/DDBJ databases">
        <authorList>
            <person name="Noh H."/>
        </authorList>
    </citation>
    <scope>NUCLEOTIDE SEQUENCE</scope>
    <source>
        <strain evidence="2">DUCC20226</strain>
    </source>
</reference>
<evidence type="ECO:0000256" key="1">
    <source>
        <dbReference type="SAM" id="MobiDB-lite"/>
    </source>
</evidence>
<name>A0AAD9S168_PHOAM</name>
<proteinExistence type="predicted"/>
<feature type="region of interest" description="Disordered" evidence="1">
    <location>
        <begin position="220"/>
        <end position="249"/>
    </location>
</feature>
<protein>
    <submittedName>
        <fullName evidence="2">Uncharacterized protein</fullName>
    </submittedName>
</protein>
<feature type="region of interest" description="Disordered" evidence="1">
    <location>
        <begin position="14"/>
        <end position="38"/>
    </location>
</feature>
<feature type="compositionally biased region" description="Basic and acidic residues" evidence="1">
    <location>
        <begin position="220"/>
        <end position="235"/>
    </location>
</feature>
<sequence>MDIVICDDEEYSEHLPTIESPTATSQSSEKDAKKDATGPMRVLVQTRTHLVPGDGHSKKVLSMLHRICLHQWGRNFNPYEDRSNTYGDEFGYNDRLCFFLVDHGESPTGSDDPAEVPMTVYEWDGKSLQPFPGPLPNEVQERLKKYRFKPKVTKESMLPRHEDLPPEERRRSIKRMLRRETHPPESDLQFLRDHPQHAEWLKVNLRPRFWDKLQNMMKERDHRDVLHEQSSRDLDSPSADGNDGNISND</sequence>
<dbReference type="EMBL" id="JAUJFL010000011">
    <property type="protein sequence ID" value="KAK2596414.1"/>
    <property type="molecule type" value="Genomic_DNA"/>
</dbReference>